<dbReference type="PANTHER" id="PTHR36573">
    <property type="entry name" value="INTERMEMBRANE PHOSPHOLIPID TRANSPORT SYSTEM BINDING PROTEIN MLAC"/>
    <property type="match status" value="1"/>
</dbReference>
<dbReference type="AlphaFoldDB" id="A0A1H9FVN3"/>
<proteinExistence type="predicted"/>
<feature type="chain" id="PRO_5011480504" evidence="1">
    <location>
        <begin position="27"/>
        <end position="216"/>
    </location>
</feature>
<dbReference type="Pfam" id="PF05494">
    <property type="entry name" value="MlaC"/>
    <property type="match status" value="1"/>
</dbReference>
<dbReference type="RefSeq" id="WP_093284878.1">
    <property type="nucleotide sequence ID" value="NZ_FOFS01000006.1"/>
</dbReference>
<organism evidence="2 3">
    <name type="scientific">Solimonas aquatica</name>
    <dbReference type="NCBI Taxonomy" id="489703"/>
    <lineage>
        <taxon>Bacteria</taxon>
        <taxon>Pseudomonadati</taxon>
        <taxon>Pseudomonadota</taxon>
        <taxon>Gammaproteobacteria</taxon>
        <taxon>Nevskiales</taxon>
        <taxon>Nevskiaceae</taxon>
        <taxon>Solimonas</taxon>
    </lineage>
</organism>
<dbReference type="PANTHER" id="PTHR36573:SF1">
    <property type="entry name" value="INTERMEMBRANE PHOSPHOLIPID TRANSPORT SYSTEM BINDING PROTEIN MLAC"/>
    <property type="match status" value="1"/>
</dbReference>
<dbReference type="OrthoDB" id="9787053at2"/>
<name>A0A1H9FVN3_9GAMM</name>
<dbReference type="InterPro" id="IPR008869">
    <property type="entry name" value="MlaC/ttg2D"/>
</dbReference>
<dbReference type="InterPro" id="IPR042245">
    <property type="entry name" value="Tgt2/MlaC_sf"/>
</dbReference>
<evidence type="ECO:0000313" key="3">
    <source>
        <dbReference type="Proteomes" id="UP000199233"/>
    </source>
</evidence>
<gene>
    <name evidence="2" type="ORF">SAMN04488038_106117</name>
</gene>
<dbReference type="Proteomes" id="UP000199233">
    <property type="component" value="Unassembled WGS sequence"/>
</dbReference>
<keyword evidence="3" id="KW-1185">Reference proteome</keyword>
<evidence type="ECO:0000313" key="2">
    <source>
        <dbReference type="EMBL" id="SEQ41946.1"/>
    </source>
</evidence>
<dbReference type="EMBL" id="FOFS01000006">
    <property type="protein sequence ID" value="SEQ41946.1"/>
    <property type="molecule type" value="Genomic_DNA"/>
</dbReference>
<accession>A0A1H9FVN3</accession>
<reference evidence="2 3" key="1">
    <citation type="submission" date="2016-10" db="EMBL/GenBank/DDBJ databases">
        <authorList>
            <person name="de Groot N.N."/>
        </authorList>
    </citation>
    <scope>NUCLEOTIDE SEQUENCE [LARGE SCALE GENOMIC DNA]</scope>
    <source>
        <strain evidence="2 3">DSM 25927</strain>
    </source>
</reference>
<evidence type="ECO:0000256" key="1">
    <source>
        <dbReference type="SAM" id="SignalP"/>
    </source>
</evidence>
<sequence>MLGLKTISRYALTALALLGFALAAQAAPSPDEVVKSTSSALQADIRQNIKKYQADKSAFYAMVNDRGSSAFDTAYITKVILGTHLKEASPEQLKQFEVAFKDMLIHNYADTLLQYYDSVDIEVKPARPEADGKRASVDAVIARKDGKPPIPLTFSMRNSDGNWKVWDIKAENISIVLNFRTQMDAEIKASNLASVIERLQSGKLDVKNEAAAAGSK</sequence>
<dbReference type="Gene3D" id="3.10.450.710">
    <property type="entry name" value="Tgt2/MlaC"/>
    <property type="match status" value="1"/>
</dbReference>
<dbReference type="STRING" id="489703.SAMN04488038_106117"/>
<dbReference type="PIRSF" id="PIRSF004649">
    <property type="entry name" value="MlaC"/>
    <property type="match status" value="1"/>
</dbReference>
<feature type="signal peptide" evidence="1">
    <location>
        <begin position="1"/>
        <end position="26"/>
    </location>
</feature>
<protein>
    <submittedName>
        <fullName evidence="2">Phospholipid transport system substrate-binding protein</fullName>
    </submittedName>
</protein>
<keyword evidence="1" id="KW-0732">Signal</keyword>